<proteinExistence type="predicted"/>
<gene>
    <name evidence="1" type="ORF">H8S77_25885</name>
</gene>
<dbReference type="EMBL" id="JACOOI010000051">
    <property type="protein sequence ID" value="MBC5646303.1"/>
    <property type="molecule type" value="Genomic_DNA"/>
</dbReference>
<dbReference type="InterPro" id="IPR026444">
    <property type="entry name" value="Secre_tail"/>
</dbReference>
<sequence length="1197" mass="134403">MKNGLIVFSPRSHLIYCILIGFLFMLVPTNCFSQSGTITGSGSVTYNSDGSVKISGSKTFTSHVVGTNESVDNMLQLDVIHLYSASADLTGGIKAQMDQNGSVVLSLYSYSSTSSTKKGSLLYRVKSQTTSTTSFVGNPEQVTAPFGTGTINSNLIKSLVEGSNAWIVNKSRVPEDINLFHATMACINNGHVQPTLETPLNNKLKGNNLKLTQPVIMEVSVQNATIMNNGLKCPGLVQKFNLADYFDSSRSLSVQVKVNGVLQQTYKAGNVNPNPINLKMGDDVSYEVTYRGTDSPVIEGVSGVWIARFAGDLMYYCTPSIQPNEFNPWIGYDSRVHNMQLRNYKGTPNFQLKVPDWSKNGNVWSWSWTAQRRMDANKVKYSPSHVWIKYKTLKGGAKQRNNQREGLNIQFLEYWQEGAENSDFRDYQGSAKYVMGFDDDELFYLNSQYHDAIHHPPLTGGGIAKLDSIPSRGMPEGYDQIYDESTGYPTQGFPLNMVISAYKKNREWKLNNNESYSKNYDGYEIQDLGTDDDHPDGNGTGNNKAPGIIFVKAGGQVVTIKMNVTSPLNQDKGFYGMLEGNRWPAYFEKNVPYTLSGLQNLSVTELDKISLAYQGSDALGNLVSQVKNIKDLSSSEKSDITSTGKWTATFDNITPTYCCITAYYQRTSSSNKVIIAGKELKPLFMLFLGEKNLEGKGLGAKIWLNDFRDTRTDEYNILRKFGNKNKYMKPDVRTYTFPVGTTTTFTAWDGDPHLTYDPGIEWFLSSRTLAKRIPDNVLDGTAPGVVSPYMKYYINGSEQTAGRQGKDFTYTWNTPGTYTLRVVYRIDGGLTAYQHKIKIVNYPSTPKTLGKIVARDLTSKEAQWLNLTSASNYRIFEVQDVYSQHMYKDGPRANSPYVNRWADYNDYASQYEWNRSAPAFVDRFINSYNNLDWFWSYWALHYSSNWRDNLPNGLPPYVGNNQVTRVLGTELDRFATPIANLFKNVTQAKWQYTVPLVSFCDFQGDRMRTNPSCLYDLKYMFNSNDGAFTGNVVLPDDPSKIQAPDITDDQKDKMEFFYDLKSGKKTVLDVSGQNSIYVSVRNVYGSKDIFIAQTTYAVSKTRNLSVANESISIKEISISPSIISKNEDIKIYINSNEEQIANISIYSISGKLIDNIRNNVSIGDNFIIYNIGSQTSGLYVMRINTSNQNITKKIIVK</sequence>
<evidence type="ECO:0000313" key="1">
    <source>
        <dbReference type="EMBL" id="MBC5646303.1"/>
    </source>
</evidence>
<keyword evidence="2" id="KW-1185">Reference proteome</keyword>
<reference evidence="1 2" key="1">
    <citation type="submission" date="2020-08" db="EMBL/GenBank/DDBJ databases">
        <title>Genome public.</title>
        <authorList>
            <person name="Liu C."/>
            <person name="Sun Q."/>
        </authorList>
    </citation>
    <scope>NUCLEOTIDE SEQUENCE [LARGE SCALE GENOMIC DNA]</scope>
    <source>
        <strain evidence="1 2">BX2</strain>
    </source>
</reference>
<name>A0ABR7EAV8_9BACT</name>
<organism evidence="1 2">
    <name type="scientific">Parabacteroides segnis</name>
    <dbReference type="NCBI Taxonomy" id="2763058"/>
    <lineage>
        <taxon>Bacteria</taxon>
        <taxon>Pseudomonadati</taxon>
        <taxon>Bacteroidota</taxon>
        <taxon>Bacteroidia</taxon>
        <taxon>Bacteroidales</taxon>
        <taxon>Tannerellaceae</taxon>
        <taxon>Parabacteroides</taxon>
    </lineage>
</organism>
<comment type="caution">
    <text evidence="1">The sequence shown here is derived from an EMBL/GenBank/DDBJ whole genome shotgun (WGS) entry which is preliminary data.</text>
</comment>
<evidence type="ECO:0000313" key="2">
    <source>
        <dbReference type="Proteomes" id="UP000644010"/>
    </source>
</evidence>
<protein>
    <submittedName>
        <fullName evidence="1">T9SS type A sorting domain-containing protein</fullName>
    </submittedName>
</protein>
<dbReference type="NCBIfam" id="TIGR04183">
    <property type="entry name" value="Por_Secre_tail"/>
    <property type="match status" value="1"/>
</dbReference>
<dbReference type="Proteomes" id="UP000644010">
    <property type="component" value="Unassembled WGS sequence"/>
</dbReference>
<accession>A0ABR7EAV8</accession>